<reference evidence="2 3" key="1">
    <citation type="submission" date="2020-05" db="EMBL/GenBank/DDBJ databases">
        <title>Complete genome of Clostridium estertheticum subspecies estertheticum, isolated from Vacuum packed lamb meat from New Zealand imported to Switzerland.</title>
        <authorList>
            <person name="Wambui J."/>
            <person name="Stevens M.J.A."/>
            <person name="Stephan R."/>
        </authorList>
    </citation>
    <scope>NUCLEOTIDE SEQUENCE [LARGE SCALE GENOMIC DNA]</scope>
    <source>
        <strain evidence="2 3">CEST001</strain>
    </source>
</reference>
<sequence>MKEISLITPRHVNTSNRGDGMSFKITWRTHIMCIIIAFVTVKLLGSSTDNILDNFFLKPYIFYPTKYLVINFCLYVLLLMIPISIVHESIHGLAYRIFGGKVKYGFKGIYAYTQEISGIPIDRTKFLIILLSPLTVMSIATLLLPSWLGGIIFLLNLLGASGDLYMSFKLIKYDSNSKIVDRIYGFDVV</sequence>
<dbReference type="Pfam" id="PF11667">
    <property type="entry name" value="DUF3267"/>
    <property type="match status" value="1"/>
</dbReference>
<protein>
    <submittedName>
        <fullName evidence="2">DUF3267 domain-containing protein</fullName>
    </submittedName>
</protein>
<evidence type="ECO:0000313" key="3">
    <source>
        <dbReference type="Proteomes" id="UP000531659"/>
    </source>
</evidence>
<evidence type="ECO:0000256" key="1">
    <source>
        <dbReference type="SAM" id="Phobius"/>
    </source>
</evidence>
<gene>
    <name evidence="2" type="ORF">HLQ16_08525</name>
</gene>
<feature type="transmembrane region" description="Helical" evidence="1">
    <location>
        <begin position="126"/>
        <end position="144"/>
    </location>
</feature>
<proteinExistence type="predicted"/>
<dbReference type="InterPro" id="IPR021683">
    <property type="entry name" value="DUF3267"/>
</dbReference>
<dbReference type="RefSeq" id="WP_171296698.1">
    <property type="nucleotide sequence ID" value="NZ_CP087098.1"/>
</dbReference>
<dbReference type="AlphaFoldDB" id="A0A7Y3SV68"/>
<feature type="transmembrane region" description="Helical" evidence="1">
    <location>
        <begin position="65"/>
        <end position="86"/>
    </location>
</feature>
<organism evidence="2 3">
    <name type="scientific">Clostridium estertheticum</name>
    <dbReference type="NCBI Taxonomy" id="238834"/>
    <lineage>
        <taxon>Bacteria</taxon>
        <taxon>Bacillati</taxon>
        <taxon>Bacillota</taxon>
        <taxon>Clostridia</taxon>
        <taxon>Eubacteriales</taxon>
        <taxon>Clostridiaceae</taxon>
        <taxon>Clostridium</taxon>
    </lineage>
</organism>
<dbReference type="EMBL" id="JABEYB010000005">
    <property type="protein sequence ID" value="NNU75971.1"/>
    <property type="molecule type" value="Genomic_DNA"/>
</dbReference>
<dbReference type="Proteomes" id="UP000531659">
    <property type="component" value="Unassembled WGS sequence"/>
</dbReference>
<keyword evidence="1" id="KW-1133">Transmembrane helix</keyword>
<accession>A0A7Y3SV68</accession>
<comment type="caution">
    <text evidence="2">The sequence shown here is derived from an EMBL/GenBank/DDBJ whole genome shotgun (WGS) entry which is preliminary data.</text>
</comment>
<keyword evidence="1" id="KW-0472">Membrane</keyword>
<feature type="transmembrane region" description="Helical" evidence="1">
    <location>
        <begin position="25"/>
        <end position="45"/>
    </location>
</feature>
<name>A0A7Y3SV68_9CLOT</name>
<evidence type="ECO:0000313" key="2">
    <source>
        <dbReference type="EMBL" id="NNU75971.1"/>
    </source>
</evidence>
<keyword evidence="1" id="KW-0812">Transmembrane</keyword>